<evidence type="ECO:0000259" key="4">
    <source>
        <dbReference type="PROSITE" id="PS50932"/>
    </source>
</evidence>
<dbReference type="GO" id="GO:0003700">
    <property type="term" value="F:DNA-binding transcription factor activity"/>
    <property type="evidence" value="ECO:0007669"/>
    <property type="project" value="TreeGrafter"/>
</dbReference>
<dbReference type="InterPro" id="IPR000843">
    <property type="entry name" value="HTH_LacI"/>
</dbReference>
<dbReference type="InterPro" id="IPR001761">
    <property type="entry name" value="Peripla_BP/Lac1_sug-bd_dom"/>
</dbReference>
<dbReference type="SUPFAM" id="SSF53822">
    <property type="entry name" value="Periplasmic binding protein-like I"/>
    <property type="match status" value="1"/>
</dbReference>
<keyword evidence="2" id="KW-0238">DNA-binding</keyword>
<evidence type="ECO:0000313" key="6">
    <source>
        <dbReference type="Proteomes" id="UP000199438"/>
    </source>
</evidence>
<sequence length="338" mass="39162">MKKKRYSLKDIAKEFGVSSTTISFILNGKAKEKRISEELTNKVLDFTTKINYRPNQLAQSLRTGKSKILVFMVEDIYSRVARIIEDIAYKKGYRVLFCSNDNEDKKSKELINLFRNRQVDGFIIVPSPGIENDIKNLVNDGIPVVLFDRYFPNLNVSHVVAANKQATYTAANNLIQNGYKKILFVTTDVKQTQMLDRRLGYTNAVKEHELSPNVLEISFAEKDREKRRNLFRNKINNTEDFDAIFFATNYLAVSALELLQEEYPEYLQTKGFFSFDDDVLFKLFDPSISAISQPLQRIGEQLMELMLEKLKKKDEEDLIRKIELDCNIQYRSSSLPKT</sequence>
<feature type="domain" description="HTH lacI-type" evidence="4">
    <location>
        <begin position="6"/>
        <end position="63"/>
    </location>
</feature>
<dbReference type="InterPro" id="IPR010982">
    <property type="entry name" value="Lambda_DNA-bd_dom_sf"/>
</dbReference>
<dbReference type="Pfam" id="PF00532">
    <property type="entry name" value="Peripla_BP_1"/>
    <property type="match status" value="1"/>
</dbReference>
<dbReference type="Gene3D" id="3.40.50.2300">
    <property type="match status" value="2"/>
</dbReference>
<evidence type="ECO:0000256" key="3">
    <source>
        <dbReference type="ARBA" id="ARBA00023163"/>
    </source>
</evidence>
<dbReference type="OrthoDB" id="9768806at2"/>
<dbReference type="SUPFAM" id="SSF47413">
    <property type="entry name" value="lambda repressor-like DNA-binding domains"/>
    <property type="match status" value="1"/>
</dbReference>
<keyword evidence="3" id="KW-0804">Transcription</keyword>
<accession>A0A1I1L6K5</accession>
<evidence type="ECO:0000256" key="2">
    <source>
        <dbReference type="ARBA" id="ARBA00023125"/>
    </source>
</evidence>
<gene>
    <name evidence="5" type="ORF">SAMN04487907_10776</name>
</gene>
<keyword evidence="6" id="KW-1185">Reference proteome</keyword>
<dbReference type="CDD" id="cd01392">
    <property type="entry name" value="HTH_LacI"/>
    <property type="match status" value="1"/>
</dbReference>
<dbReference type="Pfam" id="PF00356">
    <property type="entry name" value="LacI"/>
    <property type="match status" value="1"/>
</dbReference>
<keyword evidence="1" id="KW-0805">Transcription regulation</keyword>
<dbReference type="SMART" id="SM00354">
    <property type="entry name" value="HTH_LACI"/>
    <property type="match status" value="1"/>
</dbReference>
<proteinExistence type="predicted"/>
<dbReference type="Proteomes" id="UP000199438">
    <property type="component" value="Unassembled WGS sequence"/>
</dbReference>
<dbReference type="Gene3D" id="1.10.260.40">
    <property type="entry name" value="lambda repressor-like DNA-binding domains"/>
    <property type="match status" value="1"/>
</dbReference>
<dbReference type="GO" id="GO:0000976">
    <property type="term" value="F:transcription cis-regulatory region binding"/>
    <property type="evidence" value="ECO:0007669"/>
    <property type="project" value="TreeGrafter"/>
</dbReference>
<dbReference type="EMBL" id="FOKV01000007">
    <property type="protein sequence ID" value="SFC68641.1"/>
    <property type="molecule type" value="Genomic_DNA"/>
</dbReference>
<evidence type="ECO:0000256" key="1">
    <source>
        <dbReference type="ARBA" id="ARBA00023015"/>
    </source>
</evidence>
<dbReference type="AlphaFoldDB" id="A0A1I1L6K5"/>
<dbReference type="PANTHER" id="PTHR30146:SF109">
    <property type="entry name" value="HTH-TYPE TRANSCRIPTIONAL REGULATOR GALS"/>
    <property type="match status" value="1"/>
</dbReference>
<dbReference type="STRING" id="1334022.SAMN04487907_10776"/>
<dbReference type="PANTHER" id="PTHR30146">
    <property type="entry name" value="LACI-RELATED TRANSCRIPTIONAL REPRESSOR"/>
    <property type="match status" value="1"/>
</dbReference>
<reference evidence="6" key="1">
    <citation type="submission" date="2016-10" db="EMBL/GenBank/DDBJ databases">
        <authorList>
            <person name="Varghese N."/>
            <person name="Submissions S."/>
        </authorList>
    </citation>
    <scope>NUCLEOTIDE SEQUENCE [LARGE SCALE GENOMIC DNA]</scope>
    <source>
        <strain evidence="6">DSM 24499</strain>
    </source>
</reference>
<protein>
    <submittedName>
        <fullName evidence="5">Transcriptional regulator, LacI family</fullName>
    </submittedName>
</protein>
<name>A0A1I1L6K5_9FLAO</name>
<organism evidence="5 6">
    <name type="scientific">Zunongwangia mangrovi</name>
    <dbReference type="NCBI Taxonomy" id="1334022"/>
    <lineage>
        <taxon>Bacteria</taxon>
        <taxon>Pseudomonadati</taxon>
        <taxon>Bacteroidota</taxon>
        <taxon>Flavobacteriia</taxon>
        <taxon>Flavobacteriales</taxon>
        <taxon>Flavobacteriaceae</taxon>
        <taxon>Zunongwangia</taxon>
    </lineage>
</organism>
<dbReference type="RefSeq" id="WP_092543795.1">
    <property type="nucleotide sequence ID" value="NZ_FOKV01000007.1"/>
</dbReference>
<evidence type="ECO:0000313" key="5">
    <source>
        <dbReference type="EMBL" id="SFC68641.1"/>
    </source>
</evidence>
<dbReference type="InterPro" id="IPR028082">
    <property type="entry name" value="Peripla_BP_I"/>
</dbReference>
<dbReference type="PROSITE" id="PS50932">
    <property type="entry name" value="HTH_LACI_2"/>
    <property type="match status" value="1"/>
</dbReference>